<keyword evidence="1" id="KW-0862">Zinc</keyword>
<dbReference type="GO" id="GO:0016787">
    <property type="term" value="F:hydrolase activity"/>
    <property type="evidence" value="ECO:0007669"/>
    <property type="project" value="InterPro"/>
</dbReference>
<protein>
    <submittedName>
        <fullName evidence="5">Transmembrane protein 62</fullName>
    </submittedName>
</protein>
<dbReference type="InterPro" id="IPR036236">
    <property type="entry name" value="Znf_C2H2_sf"/>
</dbReference>
<feature type="compositionally biased region" description="Low complexity" evidence="2">
    <location>
        <begin position="741"/>
        <end position="758"/>
    </location>
</feature>
<keyword evidence="6" id="KW-1185">Reference proteome</keyword>
<dbReference type="SMART" id="SM00355">
    <property type="entry name" value="ZnF_C2H2"/>
    <property type="match status" value="2"/>
</dbReference>
<dbReference type="InterPro" id="IPR019481">
    <property type="entry name" value="TFIIIC_triple_barrel"/>
</dbReference>
<name>A0AAD5Y0D9_9FUNG</name>
<evidence type="ECO:0000256" key="1">
    <source>
        <dbReference type="PROSITE-ProRule" id="PRU00042"/>
    </source>
</evidence>
<dbReference type="PANTHER" id="PTHR14795:SF0">
    <property type="entry name" value="TRANSMEMBRANE PROTEIN 62"/>
    <property type="match status" value="1"/>
</dbReference>
<dbReference type="PANTHER" id="PTHR14795">
    <property type="entry name" value="HELICASE RELATED"/>
    <property type="match status" value="1"/>
</dbReference>
<dbReference type="Pfam" id="PF00096">
    <property type="entry name" value="zf-C2H2"/>
    <property type="match status" value="2"/>
</dbReference>
<dbReference type="Gene3D" id="3.30.160.60">
    <property type="entry name" value="Classic Zinc Finger"/>
    <property type="match status" value="1"/>
</dbReference>
<comment type="caution">
    <text evidence="5">The sequence shown here is derived from an EMBL/GenBank/DDBJ whole genome shotgun (WGS) entry which is preliminary data.</text>
</comment>
<feature type="region of interest" description="Disordered" evidence="2">
    <location>
        <begin position="728"/>
        <end position="766"/>
    </location>
</feature>
<evidence type="ECO:0000256" key="2">
    <source>
        <dbReference type="SAM" id="MobiDB-lite"/>
    </source>
</evidence>
<sequence length="849" mass="98160">MDDMDIDENYEEEVSYQILNISNEVSKEELKNSELESGYAVIGLESETPYIRIGEHIFEGKLRKTIGTDLIFEKKEASNKKKKKEDVEVAAYSGFIRDKEDELIFVVTGDLTDAKDFKKLNSFQYIEEWEAYFDLLKLAKVLRKRNNTFWFDQRGNHDCFNVLNDDKKLNFFKNFSSVKSTSGYNFNLVKDFGVYNFVSLDACPKYGTTRPFNFFGYYDIEDMDHLSASLNEFHNHSFVMSHYPTSTTLFGKSSKGETFEQLSNLISVFFSGHLHTLFFNLGGKMFGHQGSGFLELELGDLKSHGFYRIVSVDNDFISFSDRTLQKDGEVLPLLALNKTNSKEYNFSKAPTYKENLNFKPVVLITNPKDNKFILEKREPVNKLSEFNFIRVLIYSPFSVDSVQIFLNGELHKERVYYHGIGKSMENFADETEPYLPLWISPFNFKELDPHSIYNILVVVNDSLGNTANASVNFRLDGKRTMGMGFGWFQEWVILTSFPRIFKDIFVYSYLTIMIGFLLVPKIFTSIKTKNGTYLDWRYKVCTQLKEIDTKSFKRSSSFFNIDSRQNSVVMEGNNDLIEGKKQEDSKVKPEIKNEKGVFFKLRSLSKKKSNVFKTPTLPSSNLKKCESEQEIFVQINFKNFFYKPLEENLMFQVNLAEEINEIFKAYDFYPIVQTSTSNFNFPNTLTQLSNNDFFKTSLESSTIVKLNSLKNNQTDLLSLQKTTTLSTHQSVNIVSPPPDSPASTGTSYSSSPLSSTASVKDNPNYFPDFQLPTEKIKKKKYSSKRKEKCCPDCSRIFKRPADMRRHKQTVHDRVQNYICENCGKGFSRADTYKKHILIEEKRKKKSSII</sequence>
<dbReference type="Gene3D" id="2.60.40.4370">
    <property type="match status" value="1"/>
</dbReference>
<evidence type="ECO:0000256" key="3">
    <source>
        <dbReference type="SAM" id="Phobius"/>
    </source>
</evidence>
<keyword evidence="3" id="KW-0472">Membrane</keyword>
<dbReference type="GO" id="GO:0008270">
    <property type="term" value="F:zinc ion binding"/>
    <property type="evidence" value="ECO:0007669"/>
    <property type="project" value="UniProtKB-KW"/>
</dbReference>
<dbReference type="Pfam" id="PF00149">
    <property type="entry name" value="Metallophos"/>
    <property type="match status" value="1"/>
</dbReference>
<feature type="domain" description="C2H2-type" evidence="4">
    <location>
        <begin position="788"/>
        <end position="816"/>
    </location>
</feature>
<dbReference type="InterPro" id="IPR056229">
    <property type="entry name" value="Ig_TMM62"/>
</dbReference>
<dbReference type="Proteomes" id="UP001211065">
    <property type="component" value="Unassembled WGS sequence"/>
</dbReference>
<dbReference type="SUPFAM" id="SSF56300">
    <property type="entry name" value="Metallo-dependent phosphatases"/>
    <property type="match status" value="1"/>
</dbReference>
<evidence type="ECO:0000313" key="6">
    <source>
        <dbReference type="Proteomes" id="UP001211065"/>
    </source>
</evidence>
<evidence type="ECO:0000313" key="5">
    <source>
        <dbReference type="EMBL" id="KAJ3221697.1"/>
    </source>
</evidence>
<feature type="transmembrane region" description="Helical" evidence="3">
    <location>
        <begin position="504"/>
        <end position="523"/>
    </location>
</feature>
<dbReference type="InterPro" id="IPR029052">
    <property type="entry name" value="Metallo-depent_PP-like"/>
</dbReference>
<keyword evidence="1" id="KW-0863">Zinc-finger</keyword>
<dbReference type="AlphaFoldDB" id="A0AAD5Y0D9"/>
<dbReference type="PROSITE" id="PS50157">
    <property type="entry name" value="ZINC_FINGER_C2H2_2"/>
    <property type="match status" value="2"/>
</dbReference>
<dbReference type="SUPFAM" id="SSF57667">
    <property type="entry name" value="beta-beta-alpha zinc fingers"/>
    <property type="match status" value="1"/>
</dbReference>
<proteinExistence type="predicted"/>
<accession>A0AAD5Y0D9</accession>
<feature type="domain" description="C2H2-type" evidence="4">
    <location>
        <begin position="817"/>
        <end position="844"/>
    </location>
</feature>
<keyword evidence="1" id="KW-0479">Metal-binding</keyword>
<reference evidence="5" key="1">
    <citation type="submission" date="2020-05" db="EMBL/GenBank/DDBJ databases">
        <title>Phylogenomic resolution of chytrid fungi.</title>
        <authorList>
            <person name="Stajich J.E."/>
            <person name="Amses K."/>
            <person name="Simmons R."/>
            <person name="Seto K."/>
            <person name="Myers J."/>
            <person name="Bonds A."/>
            <person name="Quandt C.A."/>
            <person name="Barry K."/>
            <person name="Liu P."/>
            <person name="Grigoriev I."/>
            <person name="Longcore J.E."/>
            <person name="James T.Y."/>
        </authorList>
    </citation>
    <scope>NUCLEOTIDE SEQUENCE</scope>
    <source>
        <strain evidence="5">JEL0476</strain>
    </source>
</reference>
<dbReference type="EMBL" id="JADGJW010000214">
    <property type="protein sequence ID" value="KAJ3221697.1"/>
    <property type="molecule type" value="Genomic_DNA"/>
</dbReference>
<dbReference type="Pfam" id="PF10419">
    <property type="entry name" value="TFIIIC_sub6"/>
    <property type="match status" value="1"/>
</dbReference>
<gene>
    <name evidence="5" type="primary">TMEM62</name>
    <name evidence="5" type="ORF">HK099_003220</name>
</gene>
<evidence type="ECO:0000259" key="4">
    <source>
        <dbReference type="PROSITE" id="PS50157"/>
    </source>
</evidence>
<dbReference type="Pfam" id="PF24384">
    <property type="entry name" value="Ig_TMM62"/>
    <property type="match status" value="1"/>
</dbReference>
<organism evidence="5 6">
    <name type="scientific">Clydaea vesicula</name>
    <dbReference type="NCBI Taxonomy" id="447962"/>
    <lineage>
        <taxon>Eukaryota</taxon>
        <taxon>Fungi</taxon>
        <taxon>Fungi incertae sedis</taxon>
        <taxon>Chytridiomycota</taxon>
        <taxon>Chytridiomycota incertae sedis</taxon>
        <taxon>Chytridiomycetes</taxon>
        <taxon>Lobulomycetales</taxon>
        <taxon>Lobulomycetaceae</taxon>
        <taxon>Clydaea</taxon>
    </lineage>
</organism>
<dbReference type="InterPro" id="IPR004843">
    <property type="entry name" value="Calcineurin-like_PHP"/>
</dbReference>
<dbReference type="InterPro" id="IPR013087">
    <property type="entry name" value="Znf_C2H2_type"/>
</dbReference>
<keyword evidence="3" id="KW-1133">Transmembrane helix</keyword>
<keyword evidence="3 5" id="KW-0812">Transmembrane</keyword>